<dbReference type="InterPro" id="IPR006153">
    <property type="entry name" value="Cation/H_exchanger_TM"/>
</dbReference>
<dbReference type="GO" id="GO:1902600">
    <property type="term" value="P:proton transmembrane transport"/>
    <property type="evidence" value="ECO:0007669"/>
    <property type="project" value="InterPro"/>
</dbReference>
<keyword evidence="2" id="KW-0813">Transport</keyword>
<keyword evidence="8 9" id="KW-0472">Membrane</keyword>
<feature type="transmembrane region" description="Helical" evidence="9">
    <location>
        <begin position="161"/>
        <end position="180"/>
    </location>
</feature>
<feature type="transmembrane region" description="Helical" evidence="9">
    <location>
        <begin position="228"/>
        <end position="252"/>
    </location>
</feature>
<evidence type="ECO:0000256" key="4">
    <source>
        <dbReference type="ARBA" id="ARBA00022475"/>
    </source>
</evidence>
<evidence type="ECO:0000256" key="2">
    <source>
        <dbReference type="ARBA" id="ARBA00022448"/>
    </source>
</evidence>
<dbReference type="PATRIC" id="fig|796937.3.peg.299"/>
<dbReference type="BioCyc" id="EBAC796937-HMP:GMGH-1109-MONOMER"/>
<keyword evidence="5 9" id="KW-0812">Transmembrane</keyword>
<dbReference type="HOGENOM" id="CLU_005912_9_1_9"/>
<keyword evidence="6 9" id="KW-1133">Transmembrane helix</keyword>
<evidence type="ECO:0000256" key="5">
    <source>
        <dbReference type="ARBA" id="ARBA00022692"/>
    </source>
</evidence>
<comment type="subcellular location">
    <subcellularLocation>
        <location evidence="1">Cell membrane</location>
        <topology evidence="1">Multi-pass membrane protein</topology>
    </subcellularLocation>
</comment>
<dbReference type="Pfam" id="PF00999">
    <property type="entry name" value="Na_H_Exchanger"/>
    <property type="match status" value="1"/>
</dbReference>
<dbReference type="NCBIfam" id="NF003716">
    <property type="entry name" value="PRK05326.1-3"/>
    <property type="match status" value="1"/>
</dbReference>
<name>G9WY56_9FIRM</name>
<evidence type="ECO:0000313" key="11">
    <source>
        <dbReference type="EMBL" id="EHL16560.1"/>
    </source>
</evidence>
<proteinExistence type="predicted"/>
<feature type="transmembrane region" description="Helical" evidence="9">
    <location>
        <begin position="298"/>
        <end position="318"/>
    </location>
</feature>
<dbReference type="GO" id="GO:0006813">
    <property type="term" value="P:potassium ion transport"/>
    <property type="evidence" value="ECO:0007669"/>
    <property type="project" value="InterPro"/>
</dbReference>
<keyword evidence="7" id="KW-0406">Ion transport</keyword>
<comment type="caution">
    <text evidence="11">The sequence shown here is derived from an EMBL/GenBank/DDBJ whole genome shotgun (WGS) entry which is preliminary data.</text>
</comment>
<evidence type="ECO:0000259" key="10">
    <source>
        <dbReference type="PROSITE" id="PS51202"/>
    </source>
</evidence>
<accession>G9WY56</accession>
<feature type="transmembrane region" description="Helical" evidence="9">
    <location>
        <begin position="359"/>
        <end position="381"/>
    </location>
</feature>
<evidence type="ECO:0000256" key="1">
    <source>
        <dbReference type="ARBA" id="ARBA00004651"/>
    </source>
</evidence>
<dbReference type="InterPro" id="IPR038770">
    <property type="entry name" value="Na+/solute_symporter_sf"/>
</dbReference>
<dbReference type="PANTHER" id="PTHR32507:SF7">
    <property type="entry name" value="K(+)_H(+) ANTIPORTER NHAP2"/>
    <property type="match status" value="1"/>
</dbReference>
<sequence length="531" mass="59029">MVTSLLIGSLIIFLCVLINKFSSKVGIPTLVFFIFLGMMFGSDGIGKIYFDNYSMSENICVIALIFIMFYGGFGTNWNTAKKVVKESLHLSTLGVVGSALITGVICHFVLKFSFWESLLLGSVIGSTDAASVFSILRSKKLGIKENTAPVLELESGSNDPFAYMCMIICVMILKGGVSSFEIAKTFVMQIVIGICCGFLIAKFTIEFLKRYKFDTEGFDQIFFVSVALFSYAFPTFFGGNGFLSSYFVGIILGNQKIKNKSSLIHFFDGITGLMQLIVFFLLGLLSLPSAIWSVKEEFFFVFLALTFVARPVAVFLLYSFEKVSLQKKILVSFCGLRGAASIVFAIMVLGSGLNVSFDIFHIVFGVVLLSIILQGSLIPYVTKKLNMIDENENILKTFSDYTEDIPVDYIRVKITENHPWIGKTVKDINLPPDLLIVSIQGKDGSILPKGDVVFRKDDCIALTAVRFNNNIEFDLSEMTITKESDYLGKKIQEISLEEQLIILIMRDDKPVIPKGDTIILEKDVLVLSQKK</sequence>
<dbReference type="AlphaFoldDB" id="G9WY56"/>
<evidence type="ECO:0000256" key="9">
    <source>
        <dbReference type="SAM" id="Phobius"/>
    </source>
</evidence>
<keyword evidence="3" id="KW-0050">Antiport</keyword>
<dbReference type="SUPFAM" id="SSF116726">
    <property type="entry name" value="TrkA C-terminal domain-like"/>
    <property type="match status" value="2"/>
</dbReference>
<keyword evidence="4" id="KW-1003">Cell membrane</keyword>
<feature type="transmembrane region" description="Helical" evidence="9">
    <location>
        <begin position="330"/>
        <end position="353"/>
    </location>
</feature>
<feature type="domain" description="RCK C-terminal" evidence="10">
    <location>
        <begin position="396"/>
        <end position="458"/>
    </location>
</feature>
<dbReference type="EMBL" id="AFZE01000002">
    <property type="protein sequence ID" value="EHL16560.1"/>
    <property type="molecule type" value="Genomic_DNA"/>
</dbReference>
<dbReference type="PANTHER" id="PTHR32507">
    <property type="entry name" value="NA(+)/H(+) ANTIPORTER 1"/>
    <property type="match status" value="1"/>
</dbReference>
<evidence type="ECO:0000256" key="6">
    <source>
        <dbReference type="ARBA" id="ARBA00022989"/>
    </source>
</evidence>
<feature type="domain" description="RCK C-terminal" evidence="10">
    <location>
        <begin position="462"/>
        <end position="531"/>
    </location>
</feature>
<protein>
    <recommendedName>
        <fullName evidence="10">RCK C-terminal domain-containing protein</fullName>
    </recommendedName>
</protein>
<dbReference type="Pfam" id="PF02080">
    <property type="entry name" value="TrkA_C"/>
    <property type="match status" value="2"/>
</dbReference>
<feature type="transmembrane region" description="Helical" evidence="9">
    <location>
        <begin position="187"/>
        <end position="208"/>
    </location>
</feature>
<dbReference type="GO" id="GO:0005886">
    <property type="term" value="C:plasma membrane"/>
    <property type="evidence" value="ECO:0007669"/>
    <property type="project" value="UniProtKB-SubCell"/>
</dbReference>
<dbReference type="GO" id="GO:0015297">
    <property type="term" value="F:antiporter activity"/>
    <property type="evidence" value="ECO:0007669"/>
    <property type="project" value="UniProtKB-KW"/>
</dbReference>
<dbReference type="GO" id="GO:0008324">
    <property type="term" value="F:monoatomic cation transmembrane transporter activity"/>
    <property type="evidence" value="ECO:0007669"/>
    <property type="project" value="InterPro"/>
</dbReference>
<dbReference type="PROSITE" id="PS51202">
    <property type="entry name" value="RCK_C"/>
    <property type="match status" value="2"/>
</dbReference>
<dbReference type="InterPro" id="IPR036721">
    <property type="entry name" value="RCK_C_sf"/>
</dbReference>
<dbReference type="Proteomes" id="UP000006437">
    <property type="component" value="Unassembled WGS sequence"/>
</dbReference>
<feature type="transmembrane region" description="Helical" evidence="9">
    <location>
        <begin position="89"/>
        <end position="110"/>
    </location>
</feature>
<dbReference type="NCBIfam" id="NF003715">
    <property type="entry name" value="PRK05326.1-2"/>
    <property type="match status" value="1"/>
</dbReference>
<evidence type="ECO:0000313" key="12">
    <source>
        <dbReference type="Proteomes" id="UP000006437"/>
    </source>
</evidence>
<feature type="transmembrane region" description="Helical" evidence="9">
    <location>
        <begin position="59"/>
        <end position="77"/>
    </location>
</feature>
<evidence type="ECO:0000256" key="8">
    <source>
        <dbReference type="ARBA" id="ARBA00023136"/>
    </source>
</evidence>
<dbReference type="RefSeq" id="WP_009525342.1">
    <property type="nucleotide sequence ID" value="NZ_JH414551.1"/>
</dbReference>
<reference evidence="11 12" key="1">
    <citation type="submission" date="2011-08" db="EMBL/GenBank/DDBJ databases">
        <title>The Genome Sequence of Eubacteriaceae bacterium ACC19a.</title>
        <authorList>
            <consortium name="The Broad Institute Genome Sequencing Platform"/>
            <person name="Earl A."/>
            <person name="Ward D."/>
            <person name="Feldgarden M."/>
            <person name="Gevers D."/>
            <person name="Sizova M."/>
            <person name="Hazen A."/>
            <person name="Epstein S."/>
            <person name="Young S.K."/>
            <person name="Zeng Q."/>
            <person name="Gargeya S."/>
            <person name="Fitzgerald M."/>
            <person name="Haas B."/>
            <person name="Abouelleil A."/>
            <person name="Alvarado L."/>
            <person name="Arachchi H.M."/>
            <person name="Berlin A."/>
            <person name="Brown A."/>
            <person name="Chapman S.B."/>
            <person name="Chen Z."/>
            <person name="Dunbar C."/>
            <person name="Freedman E."/>
            <person name="Gearin G."/>
            <person name="Gellesch M."/>
            <person name="Goldberg J."/>
            <person name="Griggs A."/>
            <person name="Gujja S."/>
            <person name="Heiman D."/>
            <person name="Howarth C."/>
            <person name="Larson L."/>
            <person name="Lui A."/>
            <person name="MacDonald P.J.P."/>
            <person name="Montmayeur A."/>
            <person name="Murphy C."/>
            <person name="Neiman D."/>
            <person name="Pearson M."/>
            <person name="Priest M."/>
            <person name="Roberts A."/>
            <person name="Saif S."/>
            <person name="Shea T."/>
            <person name="Shenoy N."/>
            <person name="Sisk P."/>
            <person name="Stolte C."/>
            <person name="Sykes S."/>
            <person name="Wortman J."/>
            <person name="Nusbaum C."/>
            <person name="Birren B."/>
        </authorList>
    </citation>
    <scope>NUCLEOTIDE SEQUENCE [LARGE SCALE GENOMIC DNA]</scope>
    <source>
        <strain evidence="11 12">ACC19a</strain>
    </source>
</reference>
<dbReference type="Gene3D" id="1.20.1530.20">
    <property type="match status" value="1"/>
</dbReference>
<feature type="transmembrane region" description="Helical" evidence="9">
    <location>
        <begin position="273"/>
        <end position="292"/>
    </location>
</feature>
<evidence type="ECO:0000256" key="3">
    <source>
        <dbReference type="ARBA" id="ARBA00022449"/>
    </source>
</evidence>
<organism evidence="11 12">
    <name type="scientific">Peptoanaerobacter stomatis</name>
    <dbReference type="NCBI Taxonomy" id="796937"/>
    <lineage>
        <taxon>Bacteria</taxon>
        <taxon>Bacillati</taxon>
        <taxon>Bacillota</taxon>
        <taxon>Clostridia</taxon>
        <taxon>Peptostreptococcales</taxon>
        <taxon>Filifactoraceae</taxon>
        <taxon>Peptoanaerobacter</taxon>
    </lineage>
</organism>
<dbReference type="Gene3D" id="3.30.70.1450">
    <property type="entry name" value="Regulator of K+ conductance, C-terminal domain"/>
    <property type="match status" value="2"/>
</dbReference>
<dbReference type="InterPro" id="IPR006037">
    <property type="entry name" value="RCK_C"/>
</dbReference>
<evidence type="ECO:0000256" key="7">
    <source>
        <dbReference type="ARBA" id="ARBA00023065"/>
    </source>
</evidence>
<gene>
    <name evidence="11" type="ORF">HMPREF9629_01107</name>
</gene>